<evidence type="ECO:0000259" key="1">
    <source>
        <dbReference type="PROSITE" id="PS51186"/>
    </source>
</evidence>
<dbReference type="InterPro" id="IPR016181">
    <property type="entry name" value="Acyl_CoA_acyltransferase"/>
</dbReference>
<dbReference type="Pfam" id="PF00583">
    <property type="entry name" value="Acetyltransf_1"/>
    <property type="match status" value="1"/>
</dbReference>
<dbReference type="EMBL" id="QTKU01000001">
    <property type="protein sequence ID" value="MBS8259783.1"/>
    <property type="molecule type" value="Genomic_DNA"/>
</dbReference>
<dbReference type="RefSeq" id="WP_213215356.1">
    <property type="nucleotide sequence ID" value="NZ_QTKU01000001.1"/>
</dbReference>
<evidence type="ECO:0000313" key="3">
    <source>
        <dbReference type="Proteomes" id="UP000705379"/>
    </source>
</evidence>
<dbReference type="InterPro" id="IPR000182">
    <property type="entry name" value="GNAT_dom"/>
</dbReference>
<reference evidence="2" key="1">
    <citation type="submission" date="2018-08" db="EMBL/GenBank/DDBJ databases">
        <authorList>
            <person name="Jin W."/>
            <person name="Wang H."/>
            <person name="Yang Y."/>
            <person name="Li M."/>
            <person name="Liu J."/>
        </authorList>
    </citation>
    <scope>NUCLEOTIDE SEQUENCE</scope>
    <source>
        <strain evidence="2">AESS21</strain>
    </source>
</reference>
<name>A0A944CB29_9HYPH</name>
<comment type="caution">
    <text evidence="2">The sequence shown here is derived from an EMBL/GenBank/DDBJ whole genome shotgun (WGS) entry which is preliminary data.</text>
</comment>
<dbReference type="PANTHER" id="PTHR43138">
    <property type="entry name" value="ACETYLTRANSFERASE, GNAT FAMILY"/>
    <property type="match status" value="1"/>
</dbReference>
<dbReference type="PROSITE" id="PS51186">
    <property type="entry name" value="GNAT"/>
    <property type="match status" value="1"/>
</dbReference>
<sequence>MTELVVRPMRSADNEEVLDMLQPVFAAGDTYAIDTDMSRVETLAYWTGGGHEAFVVEASEDGRTQLLGTYYLCQNHKGGGAHVCNCGFVTAAAARGKGVARTMLEHALKTAPERGFKAMQFNFVVSTNTRAIAIWQSYGFDIAGRLPGAFNHPSHGYVDALVMYKDLTQA</sequence>
<dbReference type="GO" id="GO:0016747">
    <property type="term" value="F:acyltransferase activity, transferring groups other than amino-acyl groups"/>
    <property type="evidence" value="ECO:0007669"/>
    <property type="project" value="InterPro"/>
</dbReference>
<accession>A0A944CB29</accession>
<gene>
    <name evidence="2" type="ORF">DYI23_06095</name>
</gene>
<dbReference type="Proteomes" id="UP000705379">
    <property type="component" value="Unassembled WGS sequence"/>
</dbReference>
<protein>
    <submittedName>
        <fullName evidence="2">N-acetyltransferase</fullName>
    </submittedName>
</protein>
<proteinExistence type="predicted"/>
<dbReference type="PANTHER" id="PTHR43138:SF1">
    <property type="entry name" value="N-ACETYLTRANSFERASE ACA1"/>
    <property type="match status" value="1"/>
</dbReference>
<evidence type="ECO:0000313" key="2">
    <source>
        <dbReference type="EMBL" id="MBS8259783.1"/>
    </source>
</evidence>
<dbReference type="AlphaFoldDB" id="A0A944CB29"/>
<dbReference type="InterPro" id="IPR052742">
    <property type="entry name" value="Mito_N-acetyltransferase"/>
</dbReference>
<feature type="domain" description="N-acetyltransferase" evidence="1">
    <location>
        <begin position="4"/>
        <end position="168"/>
    </location>
</feature>
<dbReference type="SUPFAM" id="SSF55729">
    <property type="entry name" value="Acyl-CoA N-acyltransferases (Nat)"/>
    <property type="match status" value="1"/>
</dbReference>
<organism evidence="2 3">
    <name type="scientific">Roseibium polysiphoniae</name>
    <dbReference type="NCBI Taxonomy" id="2571221"/>
    <lineage>
        <taxon>Bacteria</taxon>
        <taxon>Pseudomonadati</taxon>
        <taxon>Pseudomonadota</taxon>
        <taxon>Alphaproteobacteria</taxon>
        <taxon>Hyphomicrobiales</taxon>
        <taxon>Stappiaceae</taxon>
        <taxon>Roseibium</taxon>
    </lineage>
</organism>
<dbReference type="Gene3D" id="3.40.630.30">
    <property type="match status" value="1"/>
</dbReference>
<dbReference type="CDD" id="cd04301">
    <property type="entry name" value="NAT_SF"/>
    <property type="match status" value="1"/>
</dbReference>
<reference evidence="2" key="2">
    <citation type="journal article" date="2021" name="Microorganisms">
        <title>Bacterial Dimethylsulfoniopropionate Biosynthesis in the East China Sea.</title>
        <authorList>
            <person name="Liu J."/>
            <person name="Zhang Y."/>
            <person name="Liu J."/>
            <person name="Zhong H."/>
            <person name="Williams B.T."/>
            <person name="Zheng Y."/>
            <person name="Curson A.R.J."/>
            <person name="Sun C."/>
            <person name="Sun H."/>
            <person name="Song D."/>
            <person name="Wagner Mackenzie B."/>
            <person name="Bermejo Martinez A."/>
            <person name="Todd J.D."/>
            <person name="Zhang X.H."/>
        </authorList>
    </citation>
    <scope>NUCLEOTIDE SEQUENCE</scope>
    <source>
        <strain evidence="2">AESS21</strain>
    </source>
</reference>